<evidence type="ECO:0000256" key="7">
    <source>
        <dbReference type="ARBA" id="ARBA00023002"/>
    </source>
</evidence>
<evidence type="ECO:0000256" key="1">
    <source>
        <dbReference type="ARBA" id="ARBA00004141"/>
    </source>
</evidence>
<comment type="caution">
    <text evidence="13">The sequence shown here is derived from an EMBL/GenBank/DDBJ whole genome shotgun (WGS) entry which is preliminary data.</text>
</comment>
<dbReference type="AlphaFoldDB" id="A0AAI9WW13"/>
<dbReference type="SFLD" id="SFLDF00463">
    <property type="entry name" value="AIM14"/>
    <property type="match status" value="1"/>
</dbReference>
<evidence type="ECO:0000256" key="9">
    <source>
        <dbReference type="ARBA" id="ARBA00023136"/>
    </source>
</evidence>
<dbReference type="GO" id="GO:0033215">
    <property type="term" value="P:reductive iron assimilation"/>
    <property type="evidence" value="ECO:0007669"/>
    <property type="project" value="TreeGrafter"/>
</dbReference>
<keyword evidence="4" id="KW-0274">FAD</keyword>
<feature type="transmembrane region" description="Helical" evidence="11">
    <location>
        <begin position="218"/>
        <end position="238"/>
    </location>
</feature>
<evidence type="ECO:0000313" key="14">
    <source>
        <dbReference type="Proteomes" id="UP001202479"/>
    </source>
</evidence>
<keyword evidence="3 11" id="KW-0812">Transmembrane</keyword>
<dbReference type="Proteomes" id="UP001202479">
    <property type="component" value="Unassembled WGS sequence"/>
</dbReference>
<proteinExistence type="predicted"/>
<evidence type="ECO:0000256" key="2">
    <source>
        <dbReference type="ARBA" id="ARBA00022630"/>
    </source>
</evidence>
<keyword evidence="8" id="KW-0406">Ion transport</keyword>
<organism evidence="13 14">
    <name type="scientific">Candida oxycetoniae</name>
    <dbReference type="NCBI Taxonomy" id="497107"/>
    <lineage>
        <taxon>Eukaryota</taxon>
        <taxon>Fungi</taxon>
        <taxon>Dikarya</taxon>
        <taxon>Ascomycota</taxon>
        <taxon>Saccharomycotina</taxon>
        <taxon>Pichiomycetes</taxon>
        <taxon>Debaryomycetaceae</taxon>
        <taxon>Candida/Lodderomyces clade</taxon>
        <taxon>Candida</taxon>
    </lineage>
</organism>
<dbReference type="CDD" id="cd06186">
    <property type="entry name" value="NOX_Duox_like_FAD_NADP"/>
    <property type="match status" value="1"/>
</dbReference>
<keyword evidence="7" id="KW-0560">Oxidoreductase</keyword>
<dbReference type="SFLD" id="SFLDG01168">
    <property type="entry name" value="Ferric_reductase_subgroup_(FRE"/>
    <property type="match status" value="1"/>
</dbReference>
<keyword evidence="2" id="KW-0285">Flavoprotein</keyword>
<evidence type="ECO:0000256" key="11">
    <source>
        <dbReference type="SAM" id="Phobius"/>
    </source>
</evidence>
<keyword evidence="6 11" id="KW-1133">Transmembrane helix</keyword>
<accession>A0AAI9WW13</accession>
<protein>
    <submittedName>
        <fullName evidence="13">FRE8</fullName>
    </submittedName>
</protein>
<gene>
    <name evidence="13" type="ORF">KGF56_004587</name>
</gene>
<feature type="transmembrane region" description="Helical" evidence="11">
    <location>
        <begin position="143"/>
        <end position="162"/>
    </location>
</feature>
<evidence type="ECO:0000256" key="10">
    <source>
        <dbReference type="SAM" id="MobiDB-lite"/>
    </source>
</evidence>
<sequence>MNSTVQLWRDYFHFPSGVDKTKEYSELRNYITDKYGVVTTLSLLLFIVSIPAYQYFIVHNYRLKFHYLRSFYSKLNHYILHKHHLDHTPLTWKDRLFTNTSVIIKALAFKIFLHFSTIVQIVFWTCFLGTLSLVDIYNGDLIFLAKRLGRVAANCLPTILFLTIRPSPLPNLLYLSLLPIHKWLSRFVIVQSIIHTLIYLAYFNRNNTWKKAWKPVNIYGWVALVGFLTIIVTSLSPFRRRWYKVFYFMHYTWTWIIVGCMQIHVRPKPFTLYTITNCCILLGQIYYRTRLTRGSLSGEVKVIDVSPNLSLVEFPNRLIAERATAPGAHIRLTDYSSNVIRRVWKQVIPNYHPYSLVSLPNDSYQRLIIRKSNFRLYDKYRYLITGSYDPHLLFIKYKAGRNTTTNNQKPWSLSKLHLDAKRILIVIGGSAISFALPILRVMNYHGIPTKVVWVIKDFRDVLVLKYFDGFIHGDDFEIFVTGSDAVSNKSSTLLKGNDPNTNYTCMSKLSKKSIGSLSAHYDLENEEETPLLASSNAQMTSLNQENQVENIDIEINSEDEDEESECAHECAPLNILDDDAPTGELDALDFSSSNDNDDNDDNEDQHMYDEYEITNDTINLSDTHEGNISRKPSTNEPFFPMYTQASSERDKSWIQQFQRLTRNLNIAKRIYKGRPKMNNRYYNWCINEGFTQCSGPVVDEHQNLVCCQDLPRHRVVEEDINAEKIWVIAAGPKPLVENVKLWSSENGLKFHEEAFYS</sequence>
<evidence type="ECO:0000256" key="3">
    <source>
        <dbReference type="ARBA" id="ARBA00022692"/>
    </source>
</evidence>
<evidence type="ECO:0000256" key="8">
    <source>
        <dbReference type="ARBA" id="ARBA00023065"/>
    </source>
</evidence>
<evidence type="ECO:0000256" key="6">
    <source>
        <dbReference type="ARBA" id="ARBA00022989"/>
    </source>
</evidence>
<feature type="transmembrane region" description="Helical" evidence="11">
    <location>
        <begin position="35"/>
        <end position="58"/>
    </location>
</feature>
<dbReference type="GO" id="GO:0005886">
    <property type="term" value="C:plasma membrane"/>
    <property type="evidence" value="ECO:0007669"/>
    <property type="project" value="TreeGrafter"/>
</dbReference>
<keyword evidence="14" id="KW-1185">Reference proteome</keyword>
<dbReference type="RefSeq" id="XP_049178453.1">
    <property type="nucleotide sequence ID" value="XM_049326043.1"/>
</dbReference>
<dbReference type="EMBL" id="JAHUZD010000142">
    <property type="protein sequence ID" value="KAI3402706.1"/>
    <property type="molecule type" value="Genomic_DNA"/>
</dbReference>
<reference evidence="13" key="1">
    <citation type="journal article" date="2022" name="DNA Res.">
        <title>Genome analysis of five recently described species of the CUG-Ser clade uncovers Candida theae as a new hybrid lineage with pathogenic potential in the Candida parapsilosis species complex.</title>
        <authorList>
            <person name="Mixao V."/>
            <person name="Del Olmo V."/>
            <person name="Hegedusova E."/>
            <person name="Saus E."/>
            <person name="Pryszcz L."/>
            <person name="Cillingova A."/>
            <person name="Nosek J."/>
            <person name="Gabaldon T."/>
        </authorList>
    </citation>
    <scope>NUCLEOTIDE SEQUENCE</scope>
    <source>
        <strain evidence="13">CBS 10844</strain>
    </source>
</reference>
<evidence type="ECO:0000256" key="4">
    <source>
        <dbReference type="ARBA" id="ARBA00022827"/>
    </source>
</evidence>
<dbReference type="GO" id="GO:0000293">
    <property type="term" value="F:ferric-chelate reductase activity"/>
    <property type="evidence" value="ECO:0007669"/>
    <property type="project" value="TreeGrafter"/>
</dbReference>
<feature type="domain" description="Ferric oxidoreductase" evidence="12">
    <location>
        <begin position="148"/>
        <end position="259"/>
    </location>
</feature>
<dbReference type="GeneID" id="73382202"/>
<feature type="transmembrane region" description="Helical" evidence="11">
    <location>
        <begin position="183"/>
        <end position="203"/>
    </location>
</feature>
<dbReference type="InterPro" id="IPR013130">
    <property type="entry name" value="Fe3_Rdtase_TM_dom"/>
</dbReference>
<keyword evidence="9 11" id="KW-0472">Membrane</keyword>
<comment type="subcellular location">
    <subcellularLocation>
        <location evidence="1">Membrane</location>
        <topology evidence="1">Multi-pass membrane protein</topology>
    </subcellularLocation>
</comment>
<feature type="region of interest" description="Disordered" evidence="10">
    <location>
        <begin position="575"/>
        <end position="604"/>
    </location>
</feature>
<keyword evidence="8" id="KW-0813">Transport</keyword>
<dbReference type="PANTHER" id="PTHR11972:SF178">
    <property type="entry name" value="FERRIC REDUCTASE TRANSMEMBRANE COMPONENT 8-RELATED"/>
    <property type="match status" value="1"/>
</dbReference>
<evidence type="ECO:0000256" key="5">
    <source>
        <dbReference type="ARBA" id="ARBA00022982"/>
    </source>
</evidence>
<evidence type="ECO:0000313" key="13">
    <source>
        <dbReference type="EMBL" id="KAI3402706.1"/>
    </source>
</evidence>
<evidence type="ECO:0000259" key="12">
    <source>
        <dbReference type="Pfam" id="PF01794"/>
    </source>
</evidence>
<feature type="transmembrane region" description="Helical" evidence="11">
    <location>
        <begin position="111"/>
        <end position="131"/>
    </location>
</feature>
<dbReference type="SFLD" id="SFLDS00052">
    <property type="entry name" value="Ferric_Reductase_Domain"/>
    <property type="match status" value="1"/>
</dbReference>
<dbReference type="Pfam" id="PF01794">
    <property type="entry name" value="Ferric_reduct"/>
    <property type="match status" value="1"/>
</dbReference>
<name>A0AAI9WW13_9ASCO</name>
<dbReference type="PANTHER" id="PTHR11972">
    <property type="entry name" value="NADPH OXIDASE"/>
    <property type="match status" value="1"/>
</dbReference>
<dbReference type="InterPro" id="IPR050369">
    <property type="entry name" value="RBOH/FRE"/>
</dbReference>
<keyword evidence="5" id="KW-0249">Electron transport</keyword>